<dbReference type="OrthoDB" id="8432779at2"/>
<dbReference type="Pfam" id="PF14583">
    <property type="entry name" value="Pectate_lyase22"/>
    <property type="match status" value="1"/>
</dbReference>
<dbReference type="GO" id="GO:0045490">
    <property type="term" value="P:pectin catabolic process"/>
    <property type="evidence" value="ECO:0007669"/>
    <property type="project" value="InterPro"/>
</dbReference>
<comment type="caution">
    <text evidence="2">The sequence shown here is derived from an EMBL/GenBank/DDBJ whole genome shotgun (WGS) entry which is preliminary data.</text>
</comment>
<dbReference type="InterPro" id="IPR015943">
    <property type="entry name" value="WD40/YVTN_repeat-like_dom_sf"/>
</dbReference>
<feature type="domain" description="Oligogalacturonate lyase" evidence="1">
    <location>
        <begin position="1"/>
        <end position="382"/>
    </location>
</feature>
<reference evidence="2" key="1">
    <citation type="submission" date="2016-02" db="EMBL/GenBank/DDBJ databases">
        <title>Genome sequence of Bacillus trypoxylicola KCTC 13244(T).</title>
        <authorList>
            <person name="Jeong H."/>
            <person name="Park S.-H."/>
            <person name="Choi S.-K."/>
        </authorList>
    </citation>
    <scope>NUCLEOTIDE SEQUENCE [LARGE SCALE GENOMIC DNA]</scope>
    <source>
        <strain evidence="2">KCTC 13244</strain>
    </source>
</reference>
<dbReference type="GO" id="GO:0047487">
    <property type="term" value="F:oligogalacturonide lyase activity"/>
    <property type="evidence" value="ECO:0007669"/>
    <property type="project" value="InterPro"/>
</dbReference>
<dbReference type="RefSeq" id="WP_061947659.1">
    <property type="nucleotide sequence ID" value="NZ_LTAO01000003.1"/>
</dbReference>
<protein>
    <recommendedName>
        <fullName evidence="1">Oligogalacturonate lyase domain-containing protein</fullName>
    </recommendedName>
</protein>
<evidence type="ECO:0000259" key="1">
    <source>
        <dbReference type="Pfam" id="PF14583"/>
    </source>
</evidence>
<keyword evidence="3" id="KW-1185">Reference proteome</keyword>
<evidence type="ECO:0000313" key="2">
    <source>
        <dbReference type="EMBL" id="KYG34160.1"/>
    </source>
</evidence>
<gene>
    <name evidence="2" type="ORF">AZF04_15140</name>
</gene>
<organism evidence="2 3">
    <name type="scientific">Alkalihalobacillus trypoxylicola</name>
    <dbReference type="NCBI Taxonomy" id="519424"/>
    <lineage>
        <taxon>Bacteria</taxon>
        <taxon>Bacillati</taxon>
        <taxon>Bacillota</taxon>
        <taxon>Bacilli</taxon>
        <taxon>Bacillales</taxon>
        <taxon>Bacillaceae</taxon>
        <taxon>Alkalihalobacillus</taxon>
    </lineage>
</organism>
<proteinExistence type="predicted"/>
<dbReference type="EMBL" id="LTAO01000003">
    <property type="protein sequence ID" value="KYG34160.1"/>
    <property type="molecule type" value="Genomic_DNA"/>
</dbReference>
<dbReference type="SUPFAM" id="SSF82171">
    <property type="entry name" value="DPP6 N-terminal domain-like"/>
    <property type="match status" value="1"/>
</dbReference>
<dbReference type="Gene3D" id="2.130.10.10">
    <property type="entry name" value="YVTN repeat-like/Quinoprotein amine dehydrogenase"/>
    <property type="match status" value="1"/>
</dbReference>
<name>A0A162F0B3_9BACI</name>
<dbReference type="Proteomes" id="UP000075806">
    <property type="component" value="Unassembled WGS sequence"/>
</dbReference>
<dbReference type="AlphaFoldDB" id="A0A162F0B3"/>
<evidence type="ECO:0000313" key="3">
    <source>
        <dbReference type="Proteomes" id="UP000075806"/>
    </source>
</evidence>
<accession>A0A162F0B3</accession>
<dbReference type="STRING" id="519424.AZF04_15140"/>
<dbReference type="InterPro" id="IPR027946">
    <property type="entry name" value="Ogl_dom"/>
</dbReference>
<sequence length="394" mass="44866">MGKGKVFESETSVFYDSISGAKIIKLTSYYAHNFHLYFTNEGFYNDGNNLLIGSDRENKTNLFSVDLSTGQITQLTDFKVGEQVNIQNTFLNPLKNEAYFMHDRQLFSLNLDDLKEQSLFQLPEGYIFSGSSCTADGKSVLFGLREDLSSTIASDLTNGYLGFAELEAARPHSQICKLSLDTKEVTVIHEENRWIGHVNASPTKRSLLTFCHEGPWNKVDHRMWAMDMEKGEVWKLREGKSNQYAGHEYWHADGVTVGYHGFTEDVKNTEGKFLGSIKYDNTELEEYEFPYQNMHIFSNDAELIVGDGQQSSAYGNVDQDSLFLWKKKNNQLEGPRILCKHRGSFQSQKLHVHPRLTTDGTKVVFTSDMSGYGHVYIAEIPDFETLPKVNDKKF</sequence>